<name>A0A6C0DS25_9ZZZZ</name>
<reference evidence="1" key="1">
    <citation type="journal article" date="2020" name="Nature">
        <title>Giant virus diversity and host interactions through global metagenomics.</title>
        <authorList>
            <person name="Schulz F."/>
            <person name="Roux S."/>
            <person name="Paez-Espino D."/>
            <person name="Jungbluth S."/>
            <person name="Walsh D.A."/>
            <person name="Denef V.J."/>
            <person name="McMahon K.D."/>
            <person name="Konstantinidis K.T."/>
            <person name="Eloe-Fadrosh E.A."/>
            <person name="Kyrpides N.C."/>
            <person name="Woyke T."/>
        </authorList>
    </citation>
    <scope>NUCLEOTIDE SEQUENCE</scope>
    <source>
        <strain evidence="1">GVMAG-M-3300023174-57</strain>
    </source>
</reference>
<dbReference type="SUPFAM" id="SSF53756">
    <property type="entry name" value="UDP-Glycosyltransferase/glycogen phosphorylase"/>
    <property type="match status" value="1"/>
</dbReference>
<dbReference type="EMBL" id="MN739664">
    <property type="protein sequence ID" value="QHT19334.1"/>
    <property type="molecule type" value="Genomic_DNA"/>
</dbReference>
<accession>A0A6C0DS25</accession>
<organism evidence="1">
    <name type="scientific">viral metagenome</name>
    <dbReference type="NCBI Taxonomy" id="1070528"/>
    <lineage>
        <taxon>unclassified sequences</taxon>
        <taxon>metagenomes</taxon>
        <taxon>organismal metagenomes</taxon>
    </lineage>
</organism>
<evidence type="ECO:0008006" key="2">
    <source>
        <dbReference type="Google" id="ProtNLM"/>
    </source>
</evidence>
<proteinExistence type="predicted"/>
<evidence type="ECO:0000313" key="1">
    <source>
        <dbReference type="EMBL" id="QHT19334.1"/>
    </source>
</evidence>
<protein>
    <recommendedName>
        <fullName evidence="2">Glycosyltransferase</fullName>
    </recommendedName>
</protein>
<dbReference type="Gene3D" id="3.40.50.2000">
    <property type="entry name" value="Glycogen Phosphorylase B"/>
    <property type="match status" value="2"/>
</dbReference>
<sequence length="341" mass="38903">MPSIAYLCGTKGYRAFGPTDKTLPGSETAVIELTRHWAAKGNDVTVFALTTPQVSDGVKWQKASTFDPQQYYDVVILWRQAGFNMFNEFPDLKRGLLVMDFHDGGFDTQRFVANPLSRAVERLFVKSRFQRTLFNNIADDRRFVIIPNGIRTGIFDSIRNIKREPHRFNFSSQYDRGLEPFLRYAWPRIIEEWPDAELHVYYGQFGKPDALARINQLMRQPGVHDHGKVDLQTIAREKYQSAFHVYLCTVPEIDCISVRESALAGCIPILTNNYVFTERYGIKIDGDPNEESTQVAAVKAILSMSYSQIAVIRREGLKSPTIVDWSSVADSWLEAMSTLKN</sequence>
<dbReference type="AlphaFoldDB" id="A0A6C0DS25"/>